<evidence type="ECO:0000256" key="1">
    <source>
        <dbReference type="ARBA" id="ARBA00006817"/>
    </source>
</evidence>
<reference evidence="3 4" key="1">
    <citation type="submission" date="2020-08" db="EMBL/GenBank/DDBJ databases">
        <authorList>
            <person name="Mo P."/>
        </authorList>
    </citation>
    <scope>NUCLEOTIDE SEQUENCE [LARGE SCALE GENOMIC DNA]</scope>
    <source>
        <strain evidence="3 4">CGMCC 4.1532</strain>
    </source>
</reference>
<evidence type="ECO:0000259" key="2">
    <source>
        <dbReference type="Pfam" id="PF08327"/>
    </source>
</evidence>
<dbReference type="InterPro" id="IPR023393">
    <property type="entry name" value="START-like_dom_sf"/>
</dbReference>
<sequence>MTTTAPIPPITGTTTVAVPIEEAFRVFTGSIDAWWPHQFHIGAAEVAEVVLEPRVDGRWYERGVDGTECDWGRVLTWEPPHRLVFTWQINGTWQLDPDPEHASEINVRFTATGPAETTVEVEHHSFERLTGGGTINDAIRGGGGWVLLLDQFTTTVAARS</sequence>
<dbReference type="InterPro" id="IPR013538">
    <property type="entry name" value="ASHA1/2-like_C"/>
</dbReference>
<dbReference type="Gene3D" id="3.30.530.20">
    <property type="match status" value="1"/>
</dbReference>
<keyword evidence="4" id="KW-1185">Reference proteome</keyword>
<dbReference type="RefSeq" id="WP_185718838.1">
    <property type="nucleotide sequence ID" value="NZ_BAAAWI010000001.1"/>
</dbReference>
<accession>A0A7G7MH27</accession>
<dbReference type="KEGG" id="ppel:H6H00_29225"/>
<dbReference type="Proteomes" id="UP000515728">
    <property type="component" value="Chromosome"/>
</dbReference>
<comment type="similarity">
    <text evidence="1">Belongs to the AHA1 family.</text>
</comment>
<feature type="domain" description="Activator of Hsp90 ATPase homologue 1/2-like C-terminal" evidence="2">
    <location>
        <begin position="18"/>
        <end position="156"/>
    </location>
</feature>
<proteinExistence type="inferred from homology"/>
<evidence type="ECO:0000313" key="3">
    <source>
        <dbReference type="EMBL" id="QNG52088.1"/>
    </source>
</evidence>
<dbReference type="CDD" id="cd08891">
    <property type="entry name" value="SRPBCC_CalC"/>
    <property type="match status" value="1"/>
</dbReference>
<evidence type="ECO:0000313" key="4">
    <source>
        <dbReference type="Proteomes" id="UP000515728"/>
    </source>
</evidence>
<dbReference type="SUPFAM" id="SSF55961">
    <property type="entry name" value="Bet v1-like"/>
    <property type="match status" value="1"/>
</dbReference>
<dbReference type="Pfam" id="PF08327">
    <property type="entry name" value="AHSA1"/>
    <property type="match status" value="1"/>
</dbReference>
<gene>
    <name evidence="3" type="ORF">H6H00_29225</name>
</gene>
<dbReference type="AlphaFoldDB" id="A0A7G7MH27"/>
<organism evidence="3 4">
    <name type="scientific">Pseudonocardia petroleophila</name>
    <dbReference type="NCBI Taxonomy" id="37331"/>
    <lineage>
        <taxon>Bacteria</taxon>
        <taxon>Bacillati</taxon>
        <taxon>Actinomycetota</taxon>
        <taxon>Actinomycetes</taxon>
        <taxon>Pseudonocardiales</taxon>
        <taxon>Pseudonocardiaceae</taxon>
        <taxon>Pseudonocardia</taxon>
    </lineage>
</organism>
<protein>
    <submittedName>
        <fullName evidence="3">SRPBCC domain-containing protein</fullName>
    </submittedName>
</protein>
<dbReference type="EMBL" id="CP060131">
    <property type="protein sequence ID" value="QNG52088.1"/>
    <property type="molecule type" value="Genomic_DNA"/>
</dbReference>
<name>A0A7G7MH27_9PSEU</name>